<dbReference type="Proteomes" id="UP001501920">
    <property type="component" value="Chromosome 1"/>
</dbReference>
<organism evidence="8 9">
    <name type="scientific">Pygocentrus nattereri</name>
    <name type="common">Red-bellied piranha</name>
    <dbReference type="NCBI Taxonomy" id="42514"/>
    <lineage>
        <taxon>Eukaryota</taxon>
        <taxon>Metazoa</taxon>
        <taxon>Chordata</taxon>
        <taxon>Craniata</taxon>
        <taxon>Vertebrata</taxon>
        <taxon>Euteleostomi</taxon>
        <taxon>Actinopterygii</taxon>
        <taxon>Neopterygii</taxon>
        <taxon>Teleostei</taxon>
        <taxon>Ostariophysi</taxon>
        <taxon>Characiformes</taxon>
        <taxon>Characoidei</taxon>
        <taxon>Pygocentrus</taxon>
    </lineage>
</organism>
<dbReference type="InterPro" id="IPR051374">
    <property type="entry name" value="Ataxin-10/CTR86_families"/>
</dbReference>
<dbReference type="GeneID" id="108438791"/>
<evidence type="ECO:0000256" key="5">
    <source>
        <dbReference type="ARBA" id="ARBA00023306"/>
    </source>
</evidence>
<dbReference type="InterPro" id="IPR019156">
    <property type="entry name" value="Ataxin-10_domain"/>
</dbReference>
<dbReference type="PANTHER" id="PTHR13255:SF0">
    <property type="entry name" value="ATAXIN-10"/>
    <property type="match status" value="1"/>
</dbReference>
<evidence type="ECO:0000259" key="7">
    <source>
        <dbReference type="Pfam" id="PF09759"/>
    </source>
</evidence>
<evidence type="ECO:0000313" key="8">
    <source>
        <dbReference type="Ensembl" id="ENSPNAP00000021290.2"/>
    </source>
</evidence>
<evidence type="ECO:0000256" key="2">
    <source>
        <dbReference type="ARBA" id="ARBA00008384"/>
    </source>
</evidence>
<dbReference type="AlphaFoldDB" id="A0A3B4DCT2"/>
<dbReference type="SUPFAM" id="SSF48371">
    <property type="entry name" value="ARM repeat"/>
    <property type="match status" value="1"/>
</dbReference>
<keyword evidence="4" id="KW-0132">Cell division</keyword>
<sequence length="481" mass="54011">MLGVSSVKLGEMLADTFTLEHLTSLQTVTKALRDEQFRFSVEVDVLGRISALLSKLSDEIQVFSEEDQEQQSASLCLQLTAECFRAQRNACVQCPRNQCILRDQGCIQLSLGILGKLLKLSSGTSDYLFDALRCGIQFLGNIAVGNQLCKADIWDYGFPHIFLDLLELSDEKAVAYTCMVLHTCLDEDKTERLRTELRQLKVAVKVTELCRTLPDVDWTVLIVTQHFFKSAELTERMYADMNDQERLTLLELILAQLGEGKDDSLIPLRTAQFLASCFQHSCRAVLSLSSVSSDDDQKALAVIRLVDILCEMTSDQRMFMALQDLTDLLHTTVDLLKEVHLVGKASKNVFSAAQEFSTFTRPGDASTHPALSFKAHLIRLIGNLCHGHTANQDQVRELDGIALILDNCSIDSNNPFISQWAVFAIRNILEHNLENQKVVQGLRRQGVADDSMLREMGFRVEERDGSLLLRPLKKEEEPGER</sequence>
<keyword evidence="5" id="KW-0131">Cell cycle</keyword>
<proteinExistence type="inferred from homology"/>
<dbReference type="Gene3D" id="1.25.10.10">
    <property type="entry name" value="Leucine-rich Repeat Variant"/>
    <property type="match status" value="2"/>
</dbReference>
<gene>
    <name evidence="8" type="primary">ATXN10</name>
</gene>
<dbReference type="GO" id="GO:0005829">
    <property type="term" value="C:cytosol"/>
    <property type="evidence" value="ECO:0007669"/>
    <property type="project" value="TreeGrafter"/>
</dbReference>
<protein>
    <recommendedName>
        <fullName evidence="3">Ataxin-10</fullName>
    </recommendedName>
</protein>
<evidence type="ECO:0000313" key="9">
    <source>
        <dbReference type="Proteomes" id="UP001501920"/>
    </source>
</evidence>
<evidence type="ECO:0000256" key="6">
    <source>
        <dbReference type="ARBA" id="ARBA00045173"/>
    </source>
</evidence>
<dbReference type="CTD" id="25814"/>
<reference evidence="8" key="3">
    <citation type="submission" date="2025-09" db="UniProtKB">
        <authorList>
            <consortium name="Ensembl"/>
        </authorList>
    </citation>
    <scope>IDENTIFICATION</scope>
</reference>
<dbReference type="GO" id="GO:0051301">
    <property type="term" value="P:cell division"/>
    <property type="evidence" value="ECO:0007669"/>
    <property type="project" value="UniProtKB-KW"/>
</dbReference>
<accession>A0A3B4DCT2</accession>
<evidence type="ECO:0000256" key="4">
    <source>
        <dbReference type="ARBA" id="ARBA00022618"/>
    </source>
</evidence>
<name>A0A3B4DCT2_PYGNA</name>
<reference evidence="8 9" key="1">
    <citation type="submission" date="2020-10" db="EMBL/GenBank/DDBJ databases">
        <title>Pygocentrus nattereri (red-bellied piranha) genome, fPygNat1, primary haplotype.</title>
        <authorList>
            <person name="Myers G."/>
            <person name="Meyer A."/>
            <person name="Karagic N."/>
            <person name="Pippel M."/>
            <person name="Winkler S."/>
            <person name="Tracey A."/>
            <person name="Wood J."/>
            <person name="Formenti G."/>
            <person name="Howe K."/>
            <person name="Fedrigo O."/>
            <person name="Jarvis E.D."/>
        </authorList>
    </citation>
    <scope>NUCLEOTIDE SEQUENCE [LARGE SCALE GENOMIC DNA]</scope>
</reference>
<feature type="domain" description="Ataxin-10" evidence="7">
    <location>
        <begin position="373"/>
        <end position="468"/>
    </location>
</feature>
<dbReference type="InterPro" id="IPR016024">
    <property type="entry name" value="ARM-type_fold"/>
</dbReference>
<dbReference type="PANTHER" id="PTHR13255">
    <property type="entry name" value="ATAXIN-10"/>
    <property type="match status" value="1"/>
</dbReference>
<keyword evidence="9" id="KW-1185">Reference proteome</keyword>
<comment type="similarity">
    <text evidence="2">Belongs to the ataxin-10 family.</text>
</comment>
<comment type="subcellular location">
    <subcellularLocation>
        <location evidence="1">Midbody</location>
    </subcellularLocation>
</comment>
<dbReference type="Ensembl" id="ENSPNAT00000032513.2">
    <property type="protein sequence ID" value="ENSPNAP00000021290.2"/>
    <property type="gene ID" value="ENSPNAG00000004346.2"/>
</dbReference>
<dbReference type="InterPro" id="IPR011989">
    <property type="entry name" value="ARM-like"/>
</dbReference>
<dbReference type="GeneTree" id="ENSGT00390000010377"/>
<evidence type="ECO:0000256" key="3">
    <source>
        <dbReference type="ARBA" id="ARBA00018804"/>
    </source>
</evidence>
<dbReference type="RefSeq" id="XP_017572331.1">
    <property type="nucleotide sequence ID" value="XM_017716842.2"/>
</dbReference>
<evidence type="ECO:0000256" key="1">
    <source>
        <dbReference type="ARBA" id="ARBA00004214"/>
    </source>
</evidence>
<dbReference type="Pfam" id="PF09759">
    <property type="entry name" value="Atx10homo_assoc"/>
    <property type="match status" value="1"/>
</dbReference>
<dbReference type="GO" id="GO:0031175">
    <property type="term" value="P:neuron projection development"/>
    <property type="evidence" value="ECO:0007669"/>
    <property type="project" value="TreeGrafter"/>
</dbReference>
<reference evidence="8" key="2">
    <citation type="submission" date="2025-08" db="UniProtKB">
        <authorList>
            <consortium name="Ensembl"/>
        </authorList>
    </citation>
    <scope>IDENTIFICATION</scope>
</reference>
<comment type="function">
    <text evidence="6">May play a role in the regulation of cytokinesis. May play a role in signaling by stimulating protein glycosylation. Induces neuritogenesis by activating the Ras-MAP kinase pathway and is necessary for the survival of cerebellar neurons. Does not appear to play a major role in ciliogenesis.</text>
</comment>
<dbReference type="GO" id="GO:0030496">
    <property type="term" value="C:midbody"/>
    <property type="evidence" value="ECO:0007669"/>
    <property type="project" value="UniProtKB-SubCell"/>
</dbReference>